<dbReference type="InterPro" id="IPR006675">
    <property type="entry name" value="HDIG_dom"/>
</dbReference>
<reference evidence="2" key="2">
    <citation type="journal article" date="2021" name="PeerJ">
        <title>Extensive microbial diversity within the chicken gut microbiome revealed by metagenomics and culture.</title>
        <authorList>
            <person name="Gilroy R."/>
            <person name="Ravi A."/>
            <person name="Getino M."/>
            <person name="Pursley I."/>
            <person name="Horton D.L."/>
            <person name="Alikhan N.F."/>
            <person name="Baker D."/>
            <person name="Gharbi K."/>
            <person name="Hall N."/>
            <person name="Watson M."/>
            <person name="Adriaenssens E.M."/>
            <person name="Foster-Nyarko E."/>
            <person name="Jarju S."/>
            <person name="Secka A."/>
            <person name="Antonio M."/>
            <person name="Oren A."/>
            <person name="Chaudhuri R.R."/>
            <person name="La Ragione R."/>
            <person name="Hildebrand F."/>
            <person name="Pallen M.J."/>
        </authorList>
    </citation>
    <scope>NUCLEOTIDE SEQUENCE</scope>
    <source>
        <strain evidence="2">CHK190-19873</strain>
    </source>
</reference>
<comment type="caution">
    <text evidence="2">The sequence shown here is derived from an EMBL/GenBank/DDBJ whole genome shotgun (WGS) entry which is preliminary data.</text>
</comment>
<dbReference type="SMART" id="SM00471">
    <property type="entry name" value="HDc"/>
    <property type="match status" value="1"/>
</dbReference>
<dbReference type="Pfam" id="PF13487">
    <property type="entry name" value="HD_5"/>
    <property type="match status" value="1"/>
</dbReference>
<sequence>MGNKEKVQILQLSLSKELAHGVCVSRLANLVAKELALSDRLCYDLSVAGLLHDIGKLEVAKYIYAKGDPLTIEEMKYVRTHATTGYAILNQAGYDKFITESVLYHHENYDGSGYPSNLYQEDIPFGARILRVCDTFAALTSKRPYREAFDVDTAVELMIDEAKNFDMLIFLAFLRVIHEDGFEEQLKAWQEDLEISEEDL</sequence>
<evidence type="ECO:0000259" key="1">
    <source>
        <dbReference type="PROSITE" id="PS51832"/>
    </source>
</evidence>
<dbReference type="EMBL" id="DVIQ01000110">
    <property type="protein sequence ID" value="HIS33007.1"/>
    <property type="molecule type" value="Genomic_DNA"/>
</dbReference>
<dbReference type="Gene3D" id="1.10.3210.10">
    <property type="entry name" value="Hypothetical protein af1432"/>
    <property type="match status" value="1"/>
</dbReference>
<dbReference type="InterPro" id="IPR003607">
    <property type="entry name" value="HD/PDEase_dom"/>
</dbReference>
<protein>
    <submittedName>
        <fullName evidence="2">HD domain-containing protein</fullName>
    </submittedName>
</protein>
<name>A0A9D1EVT0_9FIRM</name>
<dbReference type="InterPro" id="IPR037522">
    <property type="entry name" value="HD_GYP_dom"/>
</dbReference>
<dbReference type="PANTHER" id="PTHR43155">
    <property type="entry name" value="CYCLIC DI-GMP PHOSPHODIESTERASE PA4108-RELATED"/>
    <property type="match status" value="1"/>
</dbReference>
<dbReference type="NCBIfam" id="TIGR00277">
    <property type="entry name" value="HDIG"/>
    <property type="match status" value="1"/>
</dbReference>
<evidence type="ECO:0000313" key="3">
    <source>
        <dbReference type="Proteomes" id="UP000823935"/>
    </source>
</evidence>
<dbReference type="AlphaFoldDB" id="A0A9D1EVT0"/>
<dbReference type="Proteomes" id="UP000823935">
    <property type="component" value="Unassembled WGS sequence"/>
</dbReference>
<gene>
    <name evidence="2" type="ORF">IAB44_15885</name>
</gene>
<reference evidence="2" key="1">
    <citation type="submission" date="2020-10" db="EMBL/GenBank/DDBJ databases">
        <authorList>
            <person name="Gilroy R."/>
        </authorList>
    </citation>
    <scope>NUCLEOTIDE SEQUENCE</scope>
    <source>
        <strain evidence="2">CHK190-19873</strain>
    </source>
</reference>
<dbReference type="PROSITE" id="PS51832">
    <property type="entry name" value="HD_GYP"/>
    <property type="match status" value="1"/>
</dbReference>
<accession>A0A9D1EVT0</accession>
<feature type="domain" description="HD-GYP" evidence="1">
    <location>
        <begin position="1"/>
        <end position="191"/>
    </location>
</feature>
<dbReference type="PANTHER" id="PTHR43155:SF2">
    <property type="entry name" value="CYCLIC DI-GMP PHOSPHODIESTERASE PA4108"/>
    <property type="match status" value="1"/>
</dbReference>
<dbReference type="SUPFAM" id="SSF109604">
    <property type="entry name" value="HD-domain/PDEase-like"/>
    <property type="match status" value="1"/>
</dbReference>
<organism evidence="2 3">
    <name type="scientific">Candidatus Limivivens intestinipullorum</name>
    <dbReference type="NCBI Taxonomy" id="2840858"/>
    <lineage>
        <taxon>Bacteria</taxon>
        <taxon>Bacillati</taxon>
        <taxon>Bacillota</taxon>
        <taxon>Clostridia</taxon>
        <taxon>Lachnospirales</taxon>
        <taxon>Lachnospiraceae</taxon>
        <taxon>Lachnospiraceae incertae sedis</taxon>
        <taxon>Candidatus Limivivens</taxon>
    </lineage>
</organism>
<proteinExistence type="predicted"/>
<evidence type="ECO:0000313" key="2">
    <source>
        <dbReference type="EMBL" id="HIS33007.1"/>
    </source>
</evidence>
<dbReference type="CDD" id="cd00077">
    <property type="entry name" value="HDc"/>
    <property type="match status" value="1"/>
</dbReference>